<accession>A0ABR3ANU8</accession>
<feature type="compositionally biased region" description="Polar residues" evidence="2">
    <location>
        <begin position="231"/>
        <end position="243"/>
    </location>
</feature>
<evidence type="ECO:0000256" key="2">
    <source>
        <dbReference type="SAM" id="MobiDB-lite"/>
    </source>
</evidence>
<feature type="region of interest" description="Disordered" evidence="2">
    <location>
        <begin position="205"/>
        <end position="316"/>
    </location>
</feature>
<feature type="domain" description="Cwf19-like C-terminal" evidence="4">
    <location>
        <begin position="500"/>
        <end position="623"/>
    </location>
</feature>
<dbReference type="InterPro" id="IPR040194">
    <property type="entry name" value="Cwf19-like"/>
</dbReference>
<dbReference type="EMBL" id="JBCLYO010000023">
    <property type="protein sequence ID" value="KAL0079061.1"/>
    <property type="molecule type" value="Genomic_DNA"/>
</dbReference>
<feature type="compositionally biased region" description="Basic and acidic residues" evidence="2">
    <location>
        <begin position="245"/>
        <end position="264"/>
    </location>
</feature>
<dbReference type="SUPFAM" id="SSF54197">
    <property type="entry name" value="HIT-like"/>
    <property type="match status" value="1"/>
</dbReference>
<dbReference type="Pfam" id="PF04676">
    <property type="entry name" value="CwfJ_C_2"/>
    <property type="match status" value="1"/>
</dbReference>
<evidence type="ECO:0000259" key="3">
    <source>
        <dbReference type="Pfam" id="PF04676"/>
    </source>
</evidence>
<dbReference type="Gene3D" id="3.30.428.10">
    <property type="entry name" value="HIT-like"/>
    <property type="match status" value="1"/>
</dbReference>
<sequence length="730" mass="84787">MGEHKSKDSKRKSKKEGKEHREHRKHKKSSSKKHHSESETEIDYNDPSLWVETGESEAPEWKAVNAPTELAVAADEITVDQPKREAARHDWMLNETFDFSSLGETRIKKEDKPKPNPDEPVIHERELNVHLKSGLHVDQYPVQEKAAIKFGDAGSNWRMKKLQRIMEQAEDEGRNVKDVALERYGSREKAQEAFDEREFLDNRKRRGRRDDNTRSRDGRSDGRDDTRRYMFTSSDTKSNQSFYRPSDRRRSVDEPQTKLDEFGRERKRRRQSRSRSRSPTKEEKQKQIEESAKRRLLEATHSSRPHTPVIITQHEMPNAFSSEPVLSRDELNKMNAKVVKAKLMGSADAEKLEKEYNIQSERTAAMQAATNGLQNVNGTTVAVLPTVDSDGRIYDFALSASTHENSQPKKKKEKFAGTHDPITGERIKYSASDDSMSLMEMVRQEKAGSKMTNDMDLEFANRIVSDVTFENNLDYMDEKSDVMAAKKGMSEEQKMRYAVNDFKRTQKVLEKCRFCYHDENPPQCTMISLATQTYLALPNVQELVPGHCMIVPLQHITSTLECDDTTWNEIRNFQKCLLQMFHAQNKGVIFMETVTNIRGHRHTVIEAIPVPYGVYEDMPAYFKEAIMAVDEEWSQHKKLIDTTERGFRNSMVKNLPYFHVWCGLGKSYGHVIENEKEFPHWFGKEIIAGPLDIGPELWRRPKYHHYSESQTRQKEFLKSWEKWDWTASLD</sequence>
<feature type="region of interest" description="Disordered" evidence="2">
    <location>
        <begin position="1"/>
        <end position="65"/>
    </location>
</feature>
<protein>
    <submittedName>
        <fullName evidence="5">CwfJ C-terminus 1-domain-containing protein-like protein</fullName>
    </submittedName>
</protein>
<dbReference type="InterPro" id="IPR036265">
    <property type="entry name" value="HIT-like_sf"/>
</dbReference>
<feature type="compositionally biased region" description="Basic and acidic residues" evidence="2">
    <location>
        <begin position="205"/>
        <end position="228"/>
    </location>
</feature>
<comment type="similarity">
    <text evidence="1">Belongs to the CWF19 family.</text>
</comment>
<proteinExistence type="inferred from homology"/>
<evidence type="ECO:0000313" key="5">
    <source>
        <dbReference type="EMBL" id="KAL0079061.1"/>
    </source>
</evidence>
<dbReference type="PANTHER" id="PTHR12072">
    <property type="entry name" value="CWF19, CELL CYCLE CONTROL PROTEIN"/>
    <property type="match status" value="1"/>
</dbReference>
<dbReference type="InterPro" id="IPR006767">
    <property type="entry name" value="Cwf19-like_C_dom-2"/>
</dbReference>
<feature type="compositionally biased region" description="Basic and acidic residues" evidence="2">
    <location>
        <begin position="279"/>
        <end position="298"/>
    </location>
</feature>
<dbReference type="Pfam" id="PF04677">
    <property type="entry name" value="CwfJ_C_1"/>
    <property type="match status" value="1"/>
</dbReference>
<evidence type="ECO:0000259" key="4">
    <source>
        <dbReference type="Pfam" id="PF04677"/>
    </source>
</evidence>
<evidence type="ECO:0000313" key="6">
    <source>
        <dbReference type="Proteomes" id="UP001448207"/>
    </source>
</evidence>
<dbReference type="PANTHER" id="PTHR12072:SF5">
    <property type="entry name" value="CWF19-LIKE PROTEIN 2"/>
    <property type="match status" value="1"/>
</dbReference>
<evidence type="ECO:0000256" key="1">
    <source>
        <dbReference type="ARBA" id="ARBA00006795"/>
    </source>
</evidence>
<dbReference type="InterPro" id="IPR006768">
    <property type="entry name" value="Cwf19-like_C_dom-1"/>
</dbReference>
<feature type="compositionally biased region" description="Basic residues" evidence="2">
    <location>
        <begin position="7"/>
        <end position="35"/>
    </location>
</feature>
<feature type="domain" description="Cwf19-like protein C-terminal" evidence="3">
    <location>
        <begin position="632"/>
        <end position="726"/>
    </location>
</feature>
<keyword evidence="6" id="KW-1185">Reference proteome</keyword>
<gene>
    <name evidence="5" type="ORF">J3Q64DRAFT_1267484</name>
</gene>
<reference evidence="5 6" key="1">
    <citation type="submission" date="2024-04" db="EMBL/GenBank/DDBJ databases">
        <title>Symmetric and asymmetric DNA N6-adenine methylation regulates different biological responses in Mucorales.</title>
        <authorList>
            <consortium name="Lawrence Berkeley National Laboratory"/>
            <person name="Lax C."/>
            <person name="Mondo S.J."/>
            <person name="Osorio-Concepcion M."/>
            <person name="Muszewska A."/>
            <person name="Corrochano-Luque M."/>
            <person name="Gutierrez G."/>
            <person name="Riley R."/>
            <person name="Lipzen A."/>
            <person name="Guo J."/>
            <person name="Hundley H."/>
            <person name="Amirebrahimi M."/>
            <person name="Ng V."/>
            <person name="Lorenzo-Gutierrez D."/>
            <person name="Binder U."/>
            <person name="Yang J."/>
            <person name="Song Y."/>
            <person name="Canovas D."/>
            <person name="Navarro E."/>
            <person name="Freitag M."/>
            <person name="Gabaldon T."/>
            <person name="Grigoriev I.V."/>
            <person name="Corrochano L.M."/>
            <person name="Nicolas F.E."/>
            <person name="Garre V."/>
        </authorList>
    </citation>
    <scope>NUCLEOTIDE SEQUENCE [LARGE SCALE GENOMIC DNA]</scope>
    <source>
        <strain evidence="5 6">L51</strain>
    </source>
</reference>
<name>A0ABR3ANU8_PHYBL</name>
<dbReference type="Proteomes" id="UP001448207">
    <property type="component" value="Unassembled WGS sequence"/>
</dbReference>
<organism evidence="5 6">
    <name type="scientific">Phycomyces blakesleeanus</name>
    <dbReference type="NCBI Taxonomy" id="4837"/>
    <lineage>
        <taxon>Eukaryota</taxon>
        <taxon>Fungi</taxon>
        <taxon>Fungi incertae sedis</taxon>
        <taxon>Mucoromycota</taxon>
        <taxon>Mucoromycotina</taxon>
        <taxon>Mucoromycetes</taxon>
        <taxon>Mucorales</taxon>
        <taxon>Phycomycetaceae</taxon>
        <taxon>Phycomyces</taxon>
    </lineage>
</organism>
<comment type="caution">
    <text evidence="5">The sequence shown here is derived from an EMBL/GenBank/DDBJ whole genome shotgun (WGS) entry which is preliminary data.</text>
</comment>
<feature type="compositionally biased region" description="Basic residues" evidence="2">
    <location>
        <begin position="265"/>
        <end position="278"/>
    </location>
</feature>